<dbReference type="GO" id="GO:0045892">
    <property type="term" value="P:negative regulation of DNA-templated transcription"/>
    <property type="evidence" value="ECO:0007669"/>
    <property type="project" value="InterPro"/>
</dbReference>
<dbReference type="OrthoDB" id="3826063at2"/>
<evidence type="ECO:0000256" key="4">
    <source>
        <dbReference type="ARBA" id="ARBA00023163"/>
    </source>
</evidence>
<sequence>MDLSRPLMTVTPTVDGDVLAVLASHDGIFTSGQLHRLLARHSEEGIRKVLRRLTKQGVVESDRVGNAFAYRLNRDHLAAEYIIGLARIQKTLLERIEDRLESWQVPPVYAAVFGSVARGEMTQDSDLDLLLIRPDDADGDRWTAQVDEMAIEVTRWTGNDTRPLEFTEAELAGRAYDEAVLRDVARNGLTVAGSRAWLADHLALVSGGDG</sequence>
<evidence type="ECO:0000256" key="3">
    <source>
        <dbReference type="ARBA" id="ARBA00023125"/>
    </source>
</evidence>
<keyword evidence="2" id="KW-0805">Transcription regulation</keyword>
<keyword evidence="3" id="KW-0238">DNA-binding</keyword>
<dbReference type="InterPro" id="IPR036390">
    <property type="entry name" value="WH_DNA-bd_sf"/>
</dbReference>
<evidence type="ECO:0000313" key="6">
    <source>
        <dbReference type="EMBL" id="OXM48830.1"/>
    </source>
</evidence>
<comment type="similarity">
    <text evidence="1">Belongs to the BlaI transcriptional regulatory family.</text>
</comment>
<dbReference type="SUPFAM" id="SSF46785">
    <property type="entry name" value="Winged helix' DNA-binding domain"/>
    <property type="match status" value="1"/>
</dbReference>
<evidence type="ECO:0000259" key="5">
    <source>
        <dbReference type="Pfam" id="PF01909"/>
    </source>
</evidence>
<gene>
    <name evidence="6" type="ORF">CFP71_31830</name>
</gene>
<keyword evidence="4" id="KW-0804">Transcription</keyword>
<dbReference type="AlphaFoldDB" id="A0A229RQ84"/>
<accession>A0A229RQ84</accession>
<dbReference type="Gene3D" id="1.10.10.10">
    <property type="entry name" value="Winged helix-like DNA-binding domain superfamily/Winged helix DNA-binding domain"/>
    <property type="match status" value="1"/>
</dbReference>
<organism evidence="6 7">
    <name type="scientific">Amycolatopsis thailandensis</name>
    <dbReference type="NCBI Taxonomy" id="589330"/>
    <lineage>
        <taxon>Bacteria</taxon>
        <taxon>Bacillati</taxon>
        <taxon>Actinomycetota</taxon>
        <taxon>Actinomycetes</taxon>
        <taxon>Pseudonocardiales</taxon>
        <taxon>Pseudonocardiaceae</taxon>
        <taxon>Amycolatopsis</taxon>
    </lineage>
</organism>
<feature type="domain" description="Polymerase nucleotidyl transferase" evidence="5">
    <location>
        <begin position="97"/>
        <end position="138"/>
    </location>
</feature>
<dbReference type="Pfam" id="PF03965">
    <property type="entry name" value="Penicillinase_R"/>
    <property type="match status" value="1"/>
</dbReference>
<dbReference type="InterPro" id="IPR043519">
    <property type="entry name" value="NT_sf"/>
</dbReference>
<reference evidence="6 7" key="1">
    <citation type="submission" date="2017-07" db="EMBL/GenBank/DDBJ databases">
        <title>Amycolatopsis thailandensis Genome sequencing and assembly.</title>
        <authorList>
            <person name="Kaur N."/>
            <person name="Mayilraj S."/>
        </authorList>
    </citation>
    <scope>NUCLEOTIDE SEQUENCE [LARGE SCALE GENOMIC DNA]</scope>
    <source>
        <strain evidence="6 7">JCM 16380</strain>
    </source>
</reference>
<dbReference type="Gene3D" id="3.30.460.10">
    <property type="entry name" value="Beta Polymerase, domain 2"/>
    <property type="match status" value="1"/>
</dbReference>
<dbReference type="SUPFAM" id="SSF81301">
    <property type="entry name" value="Nucleotidyltransferase"/>
    <property type="match status" value="1"/>
</dbReference>
<keyword evidence="7" id="KW-1185">Reference proteome</keyword>
<proteinExistence type="inferred from homology"/>
<dbReference type="InterPro" id="IPR002934">
    <property type="entry name" value="Polymerase_NTP_transf_dom"/>
</dbReference>
<dbReference type="InterPro" id="IPR005650">
    <property type="entry name" value="BlaI_family"/>
</dbReference>
<dbReference type="Proteomes" id="UP000215223">
    <property type="component" value="Unassembled WGS sequence"/>
</dbReference>
<comment type="caution">
    <text evidence="6">The sequence shown here is derived from an EMBL/GenBank/DDBJ whole genome shotgun (WGS) entry which is preliminary data.</text>
</comment>
<evidence type="ECO:0000256" key="2">
    <source>
        <dbReference type="ARBA" id="ARBA00023015"/>
    </source>
</evidence>
<protein>
    <recommendedName>
        <fullName evidence="5">Polymerase nucleotidyl transferase domain-containing protein</fullName>
    </recommendedName>
</protein>
<dbReference type="InterPro" id="IPR036388">
    <property type="entry name" value="WH-like_DNA-bd_sf"/>
</dbReference>
<dbReference type="CDD" id="cd05403">
    <property type="entry name" value="NT_KNTase_like"/>
    <property type="match status" value="1"/>
</dbReference>
<evidence type="ECO:0000256" key="1">
    <source>
        <dbReference type="ARBA" id="ARBA00011046"/>
    </source>
</evidence>
<dbReference type="EMBL" id="NMQT01000118">
    <property type="protein sequence ID" value="OXM48830.1"/>
    <property type="molecule type" value="Genomic_DNA"/>
</dbReference>
<dbReference type="GO" id="GO:0003677">
    <property type="term" value="F:DNA binding"/>
    <property type="evidence" value="ECO:0007669"/>
    <property type="project" value="UniProtKB-KW"/>
</dbReference>
<dbReference type="Pfam" id="PF01909">
    <property type="entry name" value="NTP_transf_2"/>
    <property type="match status" value="1"/>
</dbReference>
<dbReference type="GO" id="GO:0016779">
    <property type="term" value="F:nucleotidyltransferase activity"/>
    <property type="evidence" value="ECO:0007669"/>
    <property type="project" value="InterPro"/>
</dbReference>
<name>A0A229RQ84_9PSEU</name>
<evidence type="ECO:0000313" key="7">
    <source>
        <dbReference type="Proteomes" id="UP000215223"/>
    </source>
</evidence>